<sequence length="191" mass="21592">MENEKHPSISVPLVSRLDHLESIMKDLERKQNLAKWGCNSNNSERQRQHLPLNLAAREAYFKGSLLDRVASLENRLFQLCLELESSSTYGNSTETNISRDASSSQGSKKQVSEFSNNPYQPQKHEPGPQVLATSNSSENQGKYWKKVQQRRKQPSPIKQRGKSKINGDEKTCNGGKTRVSSNWPHLKLLGC</sequence>
<organism evidence="1 2">
    <name type="scientific">Citrus sinensis</name>
    <name type="common">Sweet orange</name>
    <name type="synonym">Citrus aurantium var. sinensis</name>
    <dbReference type="NCBI Taxonomy" id="2711"/>
    <lineage>
        <taxon>Eukaryota</taxon>
        <taxon>Viridiplantae</taxon>
        <taxon>Streptophyta</taxon>
        <taxon>Embryophyta</taxon>
        <taxon>Tracheophyta</taxon>
        <taxon>Spermatophyta</taxon>
        <taxon>Magnoliopsida</taxon>
        <taxon>eudicotyledons</taxon>
        <taxon>Gunneridae</taxon>
        <taxon>Pentapetalae</taxon>
        <taxon>rosids</taxon>
        <taxon>malvids</taxon>
        <taxon>Sapindales</taxon>
        <taxon>Rutaceae</taxon>
        <taxon>Aurantioideae</taxon>
        <taxon>Citrus</taxon>
    </lineage>
</organism>
<dbReference type="EMBL" id="CM039173">
    <property type="protein sequence ID" value="KAH9769582.1"/>
    <property type="molecule type" value="Genomic_DNA"/>
</dbReference>
<name>A0ACB8L8F4_CITSI</name>
<comment type="caution">
    <text evidence="1">The sequence shown here is derived from an EMBL/GenBank/DDBJ whole genome shotgun (WGS) entry which is preliminary data.</text>
</comment>
<proteinExistence type="predicted"/>
<protein>
    <submittedName>
        <fullName evidence="1">Microspore-specific promoter 2</fullName>
    </submittedName>
</protein>
<dbReference type="Proteomes" id="UP000829398">
    <property type="component" value="Chromosome 4"/>
</dbReference>
<evidence type="ECO:0000313" key="2">
    <source>
        <dbReference type="Proteomes" id="UP000829398"/>
    </source>
</evidence>
<keyword evidence="2" id="KW-1185">Reference proteome</keyword>
<accession>A0ACB8L8F4</accession>
<evidence type="ECO:0000313" key="1">
    <source>
        <dbReference type="EMBL" id="KAH9769582.1"/>
    </source>
</evidence>
<reference evidence="2" key="1">
    <citation type="journal article" date="2023" name="Hortic. Res.">
        <title>A chromosome-level phased genome enabling allele-level studies in sweet orange: a case study on citrus Huanglongbing tolerance.</title>
        <authorList>
            <person name="Wu B."/>
            <person name="Yu Q."/>
            <person name="Deng Z."/>
            <person name="Duan Y."/>
            <person name="Luo F."/>
            <person name="Gmitter F. Jr."/>
        </authorList>
    </citation>
    <scope>NUCLEOTIDE SEQUENCE [LARGE SCALE GENOMIC DNA]</scope>
    <source>
        <strain evidence="2">cv. Valencia</strain>
    </source>
</reference>
<gene>
    <name evidence="1" type="ORF">KPL71_012067</name>
</gene>